<name>A0A1X0RDB9_RHIZD</name>
<evidence type="ECO:0000256" key="1">
    <source>
        <dbReference type="SAM" id="MobiDB-lite"/>
    </source>
</evidence>
<dbReference type="Pfam" id="PF06552">
    <property type="entry name" value="TOM20_plant"/>
    <property type="match status" value="1"/>
</dbReference>
<feature type="compositionally biased region" description="Acidic residues" evidence="1">
    <location>
        <begin position="179"/>
        <end position="195"/>
    </location>
</feature>
<dbReference type="SUPFAM" id="SSF48452">
    <property type="entry name" value="TPR-like"/>
    <property type="match status" value="2"/>
</dbReference>
<evidence type="ECO:0000313" key="2">
    <source>
        <dbReference type="EMBL" id="ORE09921.1"/>
    </source>
</evidence>
<feature type="compositionally biased region" description="Basic residues" evidence="1">
    <location>
        <begin position="1"/>
        <end position="16"/>
    </location>
</feature>
<gene>
    <name evidence="2" type="ORF">BCV72DRAFT_260531</name>
</gene>
<feature type="region of interest" description="Disordered" evidence="1">
    <location>
        <begin position="1"/>
        <end position="22"/>
    </location>
</feature>
<evidence type="ECO:0008006" key="3">
    <source>
        <dbReference type="Google" id="ProtNLM"/>
    </source>
</evidence>
<dbReference type="InterPro" id="IPR011990">
    <property type="entry name" value="TPR-like_helical_dom_sf"/>
</dbReference>
<dbReference type="VEuPathDB" id="FungiDB:BCV72DRAFT_260531"/>
<sequence>MGKFTPKKPQKPKASSKKKEPETFDDFMEEAIHLEEQGERYRTGERAERYYVKAAEMYGKAFSLNDKDADCVYNWGRVLFLLVDFLSSHATPEEKLTKVDASIEKFRIALDLEPNKSDAQFNLAQALHQRSEILQDTTEIDNAYSASAMALQEAMTIFDQLYSIQEKEYMELHAPPSPAEEEQEEEKEETQEDIEDKAQGRQEFTTATRVEATTEYSLIETLLSTAETMSTMGSMLASFPASMDLFSRAKAKLALAEEWYEKMPPSSPEDPEVEKQKKAARVQINLKEAATYAAMADRTVIASNNVDNRLFDRAIERLDEIIQQYDPRHVEAMCDKGDVLTSYGQALLDIANKKQVPLVPEKNGKEIWNLFSAATKSFQSALAIESKNLRILNKMGDLSLLRAKLPLPVAERNRLQLLKNAEFYYKHAVEVNKEVLTSGYIGWAMSEWALEEWADVKEKKENAIKIIQVWIKRGGSGSLFRSLAEDNDVWDEEFVQFIIEHFFNEEDSEEEESE</sequence>
<dbReference type="Proteomes" id="UP000242414">
    <property type="component" value="Unassembled WGS sequence"/>
</dbReference>
<dbReference type="OrthoDB" id="5328412at2759"/>
<organism evidence="2">
    <name type="scientific">Rhizopus microsporus var. microsporus</name>
    <dbReference type="NCBI Taxonomy" id="86635"/>
    <lineage>
        <taxon>Eukaryota</taxon>
        <taxon>Fungi</taxon>
        <taxon>Fungi incertae sedis</taxon>
        <taxon>Mucoromycota</taxon>
        <taxon>Mucoromycotina</taxon>
        <taxon>Mucoromycetes</taxon>
        <taxon>Mucorales</taxon>
        <taxon>Mucorineae</taxon>
        <taxon>Rhizopodaceae</taxon>
        <taxon>Rhizopus</taxon>
    </lineage>
</organism>
<reference evidence="2" key="1">
    <citation type="journal article" date="2016" name="Proc. Natl. Acad. Sci. U.S.A.">
        <title>Lipid metabolic changes in an early divergent fungus govern the establishment of a mutualistic symbiosis with endobacteria.</title>
        <authorList>
            <person name="Lastovetsky O.A."/>
            <person name="Gaspar M.L."/>
            <person name="Mondo S.J."/>
            <person name="LaButti K.M."/>
            <person name="Sandor L."/>
            <person name="Grigoriev I.V."/>
            <person name="Henry S.A."/>
            <person name="Pawlowska T.E."/>
        </authorList>
    </citation>
    <scope>NUCLEOTIDE SEQUENCE [LARGE SCALE GENOMIC DNA]</scope>
    <source>
        <strain evidence="2">ATCC 52814</strain>
    </source>
</reference>
<protein>
    <recommendedName>
        <fullName evidence="3">TPR-like protein</fullName>
    </recommendedName>
</protein>
<feature type="region of interest" description="Disordered" evidence="1">
    <location>
        <begin position="172"/>
        <end position="205"/>
    </location>
</feature>
<dbReference type="EMBL" id="KV921871">
    <property type="protein sequence ID" value="ORE09921.1"/>
    <property type="molecule type" value="Genomic_DNA"/>
</dbReference>
<proteinExistence type="predicted"/>
<accession>A0A1X0RDB9</accession>
<dbReference type="Gene3D" id="1.25.40.10">
    <property type="entry name" value="Tetratricopeptide repeat domain"/>
    <property type="match status" value="2"/>
</dbReference>
<dbReference type="AlphaFoldDB" id="A0A1X0RDB9"/>